<evidence type="ECO:0000313" key="1">
    <source>
        <dbReference type="EMBL" id="KAH7928036.1"/>
    </source>
</evidence>
<gene>
    <name evidence="1" type="ORF">BV22DRAFT_1031200</name>
</gene>
<dbReference type="EMBL" id="MU266358">
    <property type="protein sequence ID" value="KAH7928036.1"/>
    <property type="molecule type" value="Genomic_DNA"/>
</dbReference>
<reference evidence="1" key="1">
    <citation type="journal article" date="2021" name="New Phytol.">
        <title>Evolutionary innovations through gain and loss of genes in the ectomycorrhizal Boletales.</title>
        <authorList>
            <person name="Wu G."/>
            <person name="Miyauchi S."/>
            <person name="Morin E."/>
            <person name="Kuo A."/>
            <person name="Drula E."/>
            <person name="Varga T."/>
            <person name="Kohler A."/>
            <person name="Feng B."/>
            <person name="Cao Y."/>
            <person name="Lipzen A."/>
            <person name="Daum C."/>
            <person name="Hundley H."/>
            <person name="Pangilinan J."/>
            <person name="Johnson J."/>
            <person name="Barry K."/>
            <person name="LaButti K."/>
            <person name="Ng V."/>
            <person name="Ahrendt S."/>
            <person name="Min B."/>
            <person name="Choi I.G."/>
            <person name="Park H."/>
            <person name="Plett J.M."/>
            <person name="Magnuson J."/>
            <person name="Spatafora J.W."/>
            <person name="Nagy L.G."/>
            <person name="Henrissat B."/>
            <person name="Grigoriev I.V."/>
            <person name="Yang Z.L."/>
            <person name="Xu J."/>
            <person name="Martin F.M."/>
        </authorList>
    </citation>
    <scope>NUCLEOTIDE SEQUENCE</scope>
    <source>
        <strain evidence="1">KUC20120723A-06</strain>
    </source>
</reference>
<sequence>MSDTTDDHDQESCPVTPVLAQHYRDPSLEAAPDSSVLDLVNPNAPISLEGDAPITAEMPPTHLLLPIPTPSMNRSQPSVAFSHAILAADNDLYDWGSLPPEIASADISIAPDGSFVETSSGPAAIELKRRYDQYLGVGKDVRSPYAITSFVNQHGKQMHRVGHRGALAPAAAAAEAEQKAQKSSATNDSLQSRSKRKLRMSVHTLLSQSRPKTAATHMHQPAPSHDAHAAPRSKLRKPRSIPDMFGSTTTLNTGNRLPGRTHSQSVTGADMPRLPPPVADMPKPPTGDIFADVMQWHIGSVPQSPFTSSSVSESESGQLGFITHPFGPGVAFDSPTRRPAIECLPMPRGVRPMQSFESGVTARAGDTIRRTDTPDSVFAADRDIAEFSPSPPPRLAVSPFTKDTEFLSEPPDLAPLPETSMHSRYSTEVFDVLQTYRGLPLLDRLFPDSGETTIKMSLRSDESAAPRDDPRFVLWGETQTEVDGDDLSLSQGSRTGMSSPVQSRRSTRGGMSEIPSVRVSKSGNEEEGTHKVLIAATIERWIAQLTSELNYDELLNFFLTYRTYISAVDLCHLLICRFHWSLSRHATKHDEMVRRIVRVRTFVAIRYWLLTFFIMDFLPNRELRLLLASWLNALVRDPILKKHQDGLSIVRKLIKVVKDCKEAHTRRRRGSVSARQSMSLASKPRPTHLLGDKFAEAISKQDEDSDVDLDFIPDEATAQPKSIFHGGDSSNTFSFGSTISSPPRPTAVASASVAILQQPLQMNILQQSRASASISSTADVQSAQGPMAITLQHSALSRAFVKTIGRLGRWKRVLNSRSTVQTALAVPANVSAFDLELSATGDLLTVRGGVEQYLKMIEPSSPATPVHPKETHNVAAPSAADSAKGLWTENTTVESTSTTSETKAEHSSHLRAVTEEDETSEAASVYEPSTPKSPAPRRSVSLRSHSTDSFGSILSSRSRINPLVAQVQAQPPWQFDVVSIDDLDLSDASSEANVEALPAPPGLRKVPRRLPLRRDFEFVRRSVESVSSMGIRSRDSVASASSRASSISASGGLGTNIQQWQMNALVDSLSDDDEAGGVEEALLRLEGQIHPSRRKEKAQKVDGWVRTIQERMAAGDFGDEHPRFFTDSDEEDDQEFDIDQHETGSYQSFQAEESSFSGMSSQLAVSGGAEDYFNSTTTSGSSTAPPASPSLTADLGSLGPASPLRTSDAKPAPEDAVPLEILQSRVPSRPSTSHGPPSGPSQASSVTSPSKFVGPASRRPHRCWILSVSAEALVQHFSMIDRELFLGVKPEELILDDWMSCQEVNVLDWVQYLKDRARWKAESRWNQKTSALAAVRARFNLISNFVVSEMILTHPSDRAVLMGKFIRVAFKAYFLSNFNTLVAILAGIRNEWVVKAMKRHWNRVGETENQLLHKLTQFTTAVDDFKALHEAVTAMVDAKPMNVGSHASSIISNGATDQSSRSRTTIESKTPSACVPFVGTYLSQLYRYSKLPDLIDPTAPHEPVGVDPQTVNFDSPAHPDVFDSLTPLPPSMQLEPLINVHKQRLIASVIKDLVAGQHLASRVQYPVDKKLFQKCLKLRGLDSETLQRAYMMYAEPDSGPSRSVGFIPL</sequence>
<name>A0ACB8BSJ1_9AGAM</name>
<accession>A0ACB8BSJ1</accession>
<proteinExistence type="predicted"/>
<dbReference type="Proteomes" id="UP000790709">
    <property type="component" value="Unassembled WGS sequence"/>
</dbReference>
<organism evidence="1 2">
    <name type="scientific">Leucogyrophana mollusca</name>
    <dbReference type="NCBI Taxonomy" id="85980"/>
    <lineage>
        <taxon>Eukaryota</taxon>
        <taxon>Fungi</taxon>
        <taxon>Dikarya</taxon>
        <taxon>Basidiomycota</taxon>
        <taxon>Agaricomycotina</taxon>
        <taxon>Agaricomycetes</taxon>
        <taxon>Agaricomycetidae</taxon>
        <taxon>Boletales</taxon>
        <taxon>Boletales incertae sedis</taxon>
        <taxon>Leucogyrophana</taxon>
    </lineage>
</organism>
<protein>
    <submittedName>
        <fullName evidence="1">Ras GEF</fullName>
    </submittedName>
</protein>
<keyword evidence="2" id="KW-1185">Reference proteome</keyword>
<evidence type="ECO:0000313" key="2">
    <source>
        <dbReference type="Proteomes" id="UP000790709"/>
    </source>
</evidence>
<comment type="caution">
    <text evidence="1">The sequence shown here is derived from an EMBL/GenBank/DDBJ whole genome shotgun (WGS) entry which is preliminary data.</text>
</comment>